<reference evidence="2" key="1">
    <citation type="submission" date="2016-10" db="EMBL/GenBank/DDBJ databases">
        <authorList>
            <person name="Varghese N."/>
            <person name="Submissions S."/>
        </authorList>
    </citation>
    <scope>NUCLEOTIDE SEQUENCE [LARGE SCALE GENOMIC DNA]</scope>
    <source>
        <strain evidence="2">DSM 17465</strain>
    </source>
</reference>
<dbReference type="SUPFAM" id="SSF56209">
    <property type="entry name" value="Nitrile hydratase alpha chain"/>
    <property type="match status" value="1"/>
</dbReference>
<gene>
    <name evidence="1" type="ORF">SAMN05444141_11330</name>
</gene>
<evidence type="ECO:0000313" key="1">
    <source>
        <dbReference type="EMBL" id="SFU16786.1"/>
    </source>
</evidence>
<proteinExistence type="predicted"/>
<dbReference type="InterPro" id="IPR036648">
    <property type="entry name" value="CN_Hdrase_a/SCN_Hdrase_g_sf"/>
</dbReference>
<dbReference type="Proteomes" id="UP000183371">
    <property type="component" value="Unassembled WGS sequence"/>
</dbReference>
<dbReference type="GO" id="GO:0046914">
    <property type="term" value="F:transition metal ion binding"/>
    <property type="evidence" value="ECO:0007669"/>
    <property type="project" value="InterPro"/>
</dbReference>
<dbReference type="RefSeq" id="WP_054785396.1">
    <property type="nucleotide sequence ID" value="NZ_FPBD01000013.1"/>
</dbReference>
<dbReference type="InterPro" id="IPR022513">
    <property type="entry name" value="TOMM_pelo"/>
</dbReference>
<organism evidence="1 2">
    <name type="scientific">Pseudovibrio denitrificans</name>
    <dbReference type="NCBI Taxonomy" id="258256"/>
    <lineage>
        <taxon>Bacteria</taxon>
        <taxon>Pseudomonadati</taxon>
        <taxon>Pseudomonadota</taxon>
        <taxon>Alphaproteobacteria</taxon>
        <taxon>Hyphomicrobiales</taxon>
        <taxon>Stappiaceae</taxon>
        <taxon>Pseudovibrio</taxon>
    </lineage>
</organism>
<dbReference type="NCBIfam" id="TIGR03793">
    <property type="entry name" value="leader_NHLP"/>
    <property type="match status" value="1"/>
</dbReference>
<dbReference type="EMBL" id="FPBD01000013">
    <property type="protein sequence ID" value="SFU16786.1"/>
    <property type="molecule type" value="Genomic_DNA"/>
</dbReference>
<accession>A0A1I7DYU1</accession>
<keyword evidence="2" id="KW-1185">Reference proteome</keyword>
<sequence length="101" mass="11686">MSSELQERKFWDGYSALVKKAWQDEDFKQRLLADPEGVFNEHNLKVPDGMKVRIMEDKANLRHLPLPPKPTLEEKPSEKEMVTAGSWFCCHTWGSEETSHG</sequence>
<name>A0A1I7DYU1_9HYPH</name>
<protein>
    <submittedName>
        <fullName evidence="1">NHLP leader peptide domain-containing protein</fullName>
    </submittedName>
</protein>
<dbReference type="Gene3D" id="3.90.330.10">
    <property type="entry name" value="Nitrile hydratase alpha /Thiocyanate hydrolase gamma"/>
    <property type="match status" value="1"/>
</dbReference>
<evidence type="ECO:0000313" key="2">
    <source>
        <dbReference type="Proteomes" id="UP000183371"/>
    </source>
</evidence>
<dbReference type="GO" id="GO:0003824">
    <property type="term" value="F:catalytic activity"/>
    <property type="evidence" value="ECO:0007669"/>
    <property type="project" value="InterPro"/>
</dbReference>
<dbReference type="AlphaFoldDB" id="A0A1I7DYU1"/>